<keyword evidence="3" id="KW-1185">Reference proteome</keyword>
<evidence type="ECO:0008006" key="4">
    <source>
        <dbReference type="Google" id="ProtNLM"/>
    </source>
</evidence>
<dbReference type="InterPro" id="IPR016161">
    <property type="entry name" value="Ald_DH/histidinol_DH"/>
</dbReference>
<organism evidence="2 3">
    <name type="scientific">Pantoea latae</name>
    <dbReference type="NCBI Taxonomy" id="1964541"/>
    <lineage>
        <taxon>Bacteria</taxon>
        <taxon>Pseudomonadati</taxon>
        <taxon>Pseudomonadota</taxon>
        <taxon>Gammaproteobacteria</taxon>
        <taxon>Enterobacterales</taxon>
        <taxon>Erwiniaceae</taxon>
        <taxon>Pantoea</taxon>
    </lineage>
</organism>
<dbReference type="Pfam" id="PF05893">
    <property type="entry name" value="LuxC"/>
    <property type="match status" value="1"/>
</dbReference>
<dbReference type="OrthoDB" id="580775at2"/>
<accession>A0A1V9DNL4</accession>
<gene>
    <name evidence="2" type="ORF">B2J69_05445</name>
</gene>
<protein>
    <recommendedName>
        <fullName evidence="4">Long-chain-fatty-acyl-CoA reductase</fullName>
    </recommendedName>
</protein>
<dbReference type="EMBL" id="MWUE01000007">
    <property type="protein sequence ID" value="OQP35439.1"/>
    <property type="molecule type" value="Genomic_DNA"/>
</dbReference>
<proteinExistence type="predicted"/>
<dbReference type="Proteomes" id="UP000192769">
    <property type="component" value="Unassembled WGS sequence"/>
</dbReference>
<evidence type="ECO:0000313" key="2">
    <source>
        <dbReference type="EMBL" id="OQP35439.1"/>
    </source>
</evidence>
<dbReference type="InterPro" id="IPR008670">
    <property type="entry name" value="CoA_reduct_LuxC"/>
</dbReference>
<dbReference type="SUPFAM" id="SSF53720">
    <property type="entry name" value="ALDH-like"/>
    <property type="match status" value="1"/>
</dbReference>
<dbReference type="GO" id="GO:0008218">
    <property type="term" value="P:bioluminescence"/>
    <property type="evidence" value="ECO:0007669"/>
    <property type="project" value="InterPro"/>
</dbReference>
<evidence type="ECO:0000256" key="1">
    <source>
        <dbReference type="ARBA" id="ARBA00022857"/>
    </source>
</evidence>
<keyword evidence="1" id="KW-0521">NADP</keyword>
<dbReference type="GO" id="GO:0003995">
    <property type="term" value="F:acyl-CoA dehydrogenase activity"/>
    <property type="evidence" value="ECO:0007669"/>
    <property type="project" value="InterPro"/>
</dbReference>
<name>A0A1V9DNL4_9GAMM</name>
<dbReference type="AlphaFoldDB" id="A0A1V9DNL4"/>
<reference evidence="2 3" key="1">
    <citation type="submission" date="2017-02" db="EMBL/GenBank/DDBJ databases">
        <title>Whole genome shotgun sequence of Pantoea agglomerans strain AS1 isolated from a cycad, Zamia floridana in Central Florida, USA.</title>
        <authorList>
            <person name="Lata P."/>
            <person name="Govindarajan S."/>
            <person name="Qi F."/>
            <person name="Li J.-L."/>
            <person name="Maurya S.K."/>
            <person name="Sahoo M.K."/>
        </authorList>
    </citation>
    <scope>NUCLEOTIDE SEQUENCE [LARGE SCALE GENOMIC DNA]</scope>
    <source>
        <strain evidence="2 3">AS1</strain>
    </source>
</reference>
<sequence length="400" mass="44413">MQPLFDDVTFEVGTPAQLAAMRTQPARALFSEATIAFLDDFSRYLLQHPAARGWPDVATLAFWCRRRALEREKQRYADLPMRLGRGLAFHITPGNVATSFAWSLTAGLLSGNSNLVRLPSRAFPQAALICEALNQVLQHHPGMAPYLCLVRYPPDRRLNDLFSSWCQTRLIWGGDNTIVTLRQSPLPPRSLDLAFADRYSLALIDADRYLAIADKAAVAASFYNDTYLLDQNACTSPRLVVWLGDRQRIAQARGLFWCELETLAAARYPLQPMVALNKFSRFCQHSARSGQLKQASSANLVFRAELSQLDGETLAQREAGGYFLEYLASALEEILPVCGSGCQTLAVLGVDRDAIQQFLAAHRPAGIDRVVPLGQTLAFSLRWDGFDLISALSRCITFAL</sequence>
<evidence type="ECO:0000313" key="3">
    <source>
        <dbReference type="Proteomes" id="UP000192769"/>
    </source>
</evidence>
<dbReference type="RefSeq" id="WP_081137136.1">
    <property type="nucleotide sequence ID" value="NZ_MWUE01000007.1"/>
</dbReference>
<comment type="caution">
    <text evidence="2">The sequence shown here is derived from an EMBL/GenBank/DDBJ whole genome shotgun (WGS) entry which is preliminary data.</text>
</comment>